<dbReference type="AlphaFoldDB" id="A0ABD1F7D1"/>
<keyword evidence="3" id="KW-1185">Reference proteome</keyword>
<sequence>MRFIASISLTIFQLLLVVHLINGAALTESTTAPRTDTLPENLPALHQETSAGIFEPAGKFLGPVINPVSQVDPLRNKVLKGTIGGTTEIYIAVN</sequence>
<feature type="chain" id="PRO_5044803619" evidence="1">
    <location>
        <begin position="24"/>
        <end position="94"/>
    </location>
</feature>
<evidence type="ECO:0000313" key="2">
    <source>
        <dbReference type="EMBL" id="KAL1513497.1"/>
    </source>
</evidence>
<protein>
    <submittedName>
        <fullName evidence="2">Uncharacterized protein</fullName>
    </submittedName>
</protein>
<evidence type="ECO:0000313" key="3">
    <source>
        <dbReference type="Proteomes" id="UP001566132"/>
    </source>
</evidence>
<dbReference type="EMBL" id="JBDJPC010000002">
    <property type="protein sequence ID" value="KAL1513497.1"/>
    <property type="molecule type" value="Genomic_DNA"/>
</dbReference>
<proteinExistence type="predicted"/>
<organism evidence="2 3">
    <name type="scientific">Hypothenemus hampei</name>
    <name type="common">Coffee berry borer</name>
    <dbReference type="NCBI Taxonomy" id="57062"/>
    <lineage>
        <taxon>Eukaryota</taxon>
        <taxon>Metazoa</taxon>
        <taxon>Ecdysozoa</taxon>
        <taxon>Arthropoda</taxon>
        <taxon>Hexapoda</taxon>
        <taxon>Insecta</taxon>
        <taxon>Pterygota</taxon>
        <taxon>Neoptera</taxon>
        <taxon>Endopterygota</taxon>
        <taxon>Coleoptera</taxon>
        <taxon>Polyphaga</taxon>
        <taxon>Cucujiformia</taxon>
        <taxon>Curculionidae</taxon>
        <taxon>Scolytinae</taxon>
        <taxon>Hypothenemus</taxon>
    </lineage>
</organism>
<gene>
    <name evidence="2" type="ORF">ABEB36_002901</name>
</gene>
<dbReference type="Proteomes" id="UP001566132">
    <property type="component" value="Unassembled WGS sequence"/>
</dbReference>
<accession>A0ABD1F7D1</accession>
<comment type="caution">
    <text evidence="2">The sequence shown here is derived from an EMBL/GenBank/DDBJ whole genome shotgun (WGS) entry which is preliminary data.</text>
</comment>
<keyword evidence="1" id="KW-0732">Signal</keyword>
<reference evidence="2 3" key="1">
    <citation type="submission" date="2024-05" db="EMBL/GenBank/DDBJ databases">
        <title>Genetic variation in Jamaican populations of the coffee berry borer (Hypothenemus hampei).</title>
        <authorList>
            <person name="Errbii M."/>
            <person name="Myrie A."/>
        </authorList>
    </citation>
    <scope>NUCLEOTIDE SEQUENCE [LARGE SCALE GENOMIC DNA]</scope>
    <source>
        <strain evidence="2">JA-Hopewell-2020-01-JO</strain>
        <tissue evidence="2">Whole body</tissue>
    </source>
</reference>
<evidence type="ECO:0000256" key="1">
    <source>
        <dbReference type="SAM" id="SignalP"/>
    </source>
</evidence>
<feature type="signal peptide" evidence="1">
    <location>
        <begin position="1"/>
        <end position="23"/>
    </location>
</feature>
<name>A0ABD1F7D1_HYPHA</name>